<keyword evidence="1" id="KW-0677">Repeat</keyword>
<dbReference type="PANTHER" id="PTHR13389">
    <property type="entry name" value="PUMILIO HOMOLOG 3"/>
    <property type="match status" value="1"/>
</dbReference>
<dbReference type="GO" id="GO:0003729">
    <property type="term" value="F:mRNA binding"/>
    <property type="evidence" value="ECO:0007669"/>
    <property type="project" value="TreeGrafter"/>
</dbReference>
<feature type="compositionally biased region" description="Basic residues" evidence="2">
    <location>
        <begin position="612"/>
        <end position="631"/>
    </location>
</feature>
<dbReference type="InterPro" id="IPR011989">
    <property type="entry name" value="ARM-like"/>
</dbReference>
<dbReference type="InterPro" id="IPR016024">
    <property type="entry name" value="ARM-type_fold"/>
</dbReference>
<dbReference type="AlphaFoldDB" id="K2NQ88"/>
<feature type="transmembrane region" description="Helical" evidence="3">
    <location>
        <begin position="12"/>
        <end position="41"/>
    </location>
</feature>
<dbReference type="OrthoDB" id="497380at2759"/>
<dbReference type="GO" id="GO:0006417">
    <property type="term" value="P:regulation of translation"/>
    <property type="evidence" value="ECO:0007669"/>
    <property type="project" value="TreeGrafter"/>
</dbReference>
<protein>
    <submittedName>
        <fullName evidence="5">Pumilio/PUF RNA binding protein 2, putative</fullName>
    </submittedName>
</protein>
<dbReference type="Proteomes" id="UP000007350">
    <property type="component" value="Unassembled WGS sequence"/>
</dbReference>
<evidence type="ECO:0000256" key="1">
    <source>
        <dbReference type="ARBA" id="ARBA00022737"/>
    </source>
</evidence>
<comment type="caution">
    <text evidence="5">The sequence shown here is derived from an EMBL/GenBank/DDBJ whole genome shotgun (WGS) entry which is preliminary data.</text>
</comment>
<evidence type="ECO:0000256" key="3">
    <source>
        <dbReference type="SAM" id="Phobius"/>
    </source>
</evidence>
<keyword evidence="6" id="KW-1185">Reference proteome</keyword>
<evidence type="ECO:0000256" key="2">
    <source>
        <dbReference type="SAM" id="MobiDB-lite"/>
    </source>
</evidence>
<reference evidence="5 6" key="1">
    <citation type="journal article" date="2012" name="BMC Genomics">
        <title>Comparative genomic analysis of human infective Trypanosoma cruzi lineages with the bat-restricted subspecies T. cruzi marinkellei.</title>
        <authorList>
            <person name="Franzen O."/>
            <person name="Talavera-Lopez C."/>
            <person name="Ochaya S."/>
            <person name="Butler C.E."/>
            <person name="Messenger L.A."/>
            <person name="Lewis M.D."/>
            <person name="Llewellyn M.S."/>
            <person name="Marinkelle C.J."/>
            <person name="Tyler K.M."/>
            <person name="Miles M.A."/>
            <person name="Andersson B."/>
        </authorList>
    </citation>
    <scope>NUCLEOTIDE SEQUENCE [LARGE SCALE GENOMIC DNA]</scope>
    <source>
        <strain evidence="5 6">B7</strain>
    </source>
</reference>
<evidence type="ECO:0000313" key="6">
    <source>
        <dbReference type="Proteomes" id="UP000007350"/>
    </source>
</evidence>
<dbReference type="InterPro" id="IPR001313">
    <property type="entry name" value="Pumilio_RNA-bd_rpt"/>
</dbReference>
<keyword evidence="3" id="KW-0472">Membrane</keyword>
<dbReference type="Gene3D" id="1.25.10.10">
    <property type="entry name" value="Leucine-rich Repeat Variant"/>
    <property type="match status" value="2"/>
</dbReference>
<feature type="region of interest" description="Disordered" evidence="2">
    <location>
        <begin position="604"/>
        <end position="631"/>
    </location>
</feature>
<dbReference type="InterPro" id="IPR040059">
    <property type="entry name" value="PUM3"/>
</dbReference>
<feature type="domain" description="PUM-HD" evidence="4">
    <location>
        <begin position="121"/>
        <end position="470"/>
    </location>
</feature>
<proteinExistence type="predicted"/>
<organism evidence="5 6">
    <name type="scientific">Trypanosoma cruzi marinkellei</name>
    <dbReference type="NCBI Taxonomy" id="85056"/>
    <lineage>
        <taxon>Eukaryota</taxon>
        <taxon>Discoba</taxon>
        <taxon>Euglenozoa</taxon>
        <taxon>Kinetoplastea</taxon>
        <taxon>Metakinetoplastina</taxon>
        <taxon>Trypanosomatida</taxon>
        <taxon>Trypanosomatidae</taxon>
        <taxon>Trypanosoma</taxon>
        <taxon>Schizotrypanum</taxon>
    </lineage>
</organism>
<dbReference type="PANTHER" id="PTHR13389:SF0">
    <property type="entry name" value="PUMILIO HOMOLOG 3"/>
    <property type="match status" value="1"/>
</dbReference>
<keyword evidence="3" id="KW-0812">Transmembrane</keyword>
<accession>K2NQ88</accession>
<sequence length="631" mass="72310">MRSLHFNERGLCFLLCLFVVFIQLLFFFWIFAAIFFFFGFYRIGVKEMVQTHTKREEARAERLRKLPQTERLRKSALIKKREGRVLSAAEKHAMKMTSEYGEIIRLWEVLRVSSDPAGKDVTAKSMGQRRAERYEHKYPTVDLLLKLIEPNFATYVKTPRVSRVIQSMIKYASLTQLERILVLISNPFETYATDAYGHFVVTALIRHAPHSFLDKLLALIIPAVPSLVSHRFGIEVMHAAYSSRLCTSANRHLLILAVLKDKIAVMKRWKGYPILEEVLQQEVTQRKRLLSRLFGLCDTLVSQKCSIGFPFVQRLVAAYLKYGRKDEVMELCDTLRPHLAALCTTREGAPIVTTVFFLIEAKKSKEVLRALSENLGSLVVDKYATPIVARLFDLVYDVQLLRKYVVNELEAHLAEIINNPFGHQIVLHLLTPHEERKHKFLLPNWFQHNLFSMENNGWNRHTWLTHEYEEETVEIRSKSAISTHLVVLPSIVRKFIEIATDPNRGPGILHKHYAGLIAREVLVVHEAEDVYRAALQLSEEEIKVLTRLAPSRDSSKRPRDEETGCMTHPTPQGGKVKIQKVDTSPGLLKKFADSHVAQECRGAALHTDKKAKAVAKGKKLKKGTTKAPRRK</sequence>
<dbReference type="GO" id="GO:0005730">
    <property type="term" value="C:nucleolus"/>
    <property type="evidence" value="ECO:0007669"/>
    <property type="project" value="TreeGrafter"/>
</dbReference>
<name>K2NQ88_TRYCR</name>
<dbReference type="SMART" id="SM00025">
    <property type="entry name" value="Pumilio"/>
    <property type="match status" value="4"/>
</dbReference>
<dbReference type="PROSITE" id="PS50303">
    <property type="entry name" value="PUM_HD"/>
    <property type="match status" value="1"/>
</dbReference>
<dbReference type="SUPFAM" id="SSF48371">
    <property type="entry name" value="ARM repeat"/>
    <property type="match status" value="1"/>
</dbReference>
<dbReference type="EMBL" id="AHKC01011095">
    <property type="protein sequence ID" value="EKF31042.1"/>
    <property type="molecule type" value="Genomic_DNA"/>
</dbReference>
<gene>
    <name evidence="5" type="ORF">MOQ_005126</name>
</gene>
<feature type="compositionally biased region" description="Basic and acidic residues" evidence="2">
    <location>
        <begin position="553"/>
        <end position="562"/>
    </location>
</feature>
<dbReference type="InterPro" id="IPR033133">
    <property type="entry name" value="PUM-HD"/>
</dbReference>
<feature type="region of interest" description="Disordered" evidence="2">
    <location>
        <begin position="549"/>
        <end position="576"/>
    </location>
</feature>
<evidence type="ECO:0000259" key="4">
    <source>
        <dbReference type="PROSITE" id="PS50303"/>
    </source>
</evidence>
<keyword evidence="3" id="KW-1133">Transmembrane helix</keyword>
<evidence type="ECO:0000313" key="5">
    <source>
        <dbReference type="EMBL" id="EKF31042.1"/>
    </source>
</evidence>
<dbReference type="FunFam" id="1.25.10.10:FF:001266">
    <property type="entry name" value="Pumilio/PUF RNA binding protein 8, putative"/>
    <property type="match status" value="1"/>
</dbReference>